<comment type="subcellular location">
    <subcellularLocation>
        <location evidence="1">Cell envelope</location>
    </subcellularLocation>
</comment>
<dbReference type="GO" id="GO:0030313">
    <property type="term" value="C:cell envelope"/>
    <property type="evidence" value="ECO:0007669"/>
    <property type="project" value="UniProtKB-SubCell"/>
</dbReference>
<dbReference type="InterPro" id="IPR050465">
    <property type="entry name" value="UPF0194_transport"/>
</dbReference>
<sequence length="426" mass="47524">MNIRTLTIIAGLLVAVIIFFITKVNKGSSDLRDVYIEVQRGEFRSEVIASGELFAKSSVDIIGPDGMQSAGIFQTKIEHIIEEGTVVEKGDYVARLDQSELGTRRQQRMSDLTVSTSQFTQAKLDSAIELRKARDGMDKMQFDIQKKRLILNNSQFEPPAVVTEKKMDLERAEKQYNQELENYELQRQKSIAKMAAAEAKMNDDKSKLDALLALQQKFTILATEPGMLIYRRDWRGNKLGVGAQVNAWDPVVATLPDLTKMVSKTYINEVDINNVKRGQQVDIGLDAFPDKRLTGKVIDVANMGQQRPNSDSKVFEISVEVFESDTTLRPGMTTSNKIVSEVLEDVVFIPVEAVHSQGDSLVYVLARDGGSAVRQEVKLGKSNSDEVVVLNGLEEGMKIYLSDLEDMESKPLKLLSSRNKAIAKKD</sequence>
<feature type="transmembrane region" description="Helical" evidence="4">
    <location>
        <begin position="6"/>
        <end position="22"/>
    </location>
</feature>
<accession>A0A1E5SYB8</accession>
<dbReference type="Proteomes" id="UP000095552">
    <property type="component" value="Unassembled WGS sequence"/>
</dbReference>
<reference evidence="6" key="1">
    <citation type="submission" date="2016-08" db="EMBL/GenBank/DDBJ databases">
        <title>Draft genome of Fabibacter sp. strain SK-8.</title>
        <authorList>
            <person name="Wong S.-K."/>
            <person name="Hamasaki K."/>
            <person name="Yoshizawa S."/>
        </authorList>
    </citation>
    <scope>NUCLEOTIDE SEQUENCE [LARGE SCALE GENOMIC DNA]</scope>
    <source>
        <strain evidence="6">SK-8</strain>
    </source>
</reference>
<protein>
    <submittedName>
        <fullName evidence="6">RND transporter</fullName>
    </submittedName>
</protein>
<feature type="domain" description="YknX-like beta-barrel" evidence="5">
    <location>
        <begin position="264"/>
        <end position="335"/>
    </location>
</feature>
<dbReference type="AlphaFoldDB" id="A0A1E5SYB8"/>
<dbReference type="STRING" id="1563681.BFP71_11575"/>
<gene>
    <name evidence="6" type="ORF">BFP71_11575</name>
</gene>
<keyword evidence="2 3" id="KW-0175">Coiled coil</keyword>
<evidence type="ECO:0000256" key="4">
    <source>
        <dbReference type="SAM" id="Phobius"/>
    </source>
</evidence>
<dbReference type="Gene3D" id="2.40.30.170">
    <property type="match status" value="1"/>
</dbReference>
<dbReference type="Pfam" id="PF25990">
    <property type="entry name" value="Beta-barrel_YknX"/>
    <property type="match status" value="1"/>
</dbReference>
<organism evidence="6 7">
    <name type="scientific">Roseivirga misakiensis</name>
    <dbReference type="NCBI Taxonomy" id="1563681"/>
    <lineage>
        <taxon>Bacteria</taxon>
        <taxon>Pseudomonadati</taxon>
        <taxon>Bacteroidota</taxon>
        <taxon>Cytophagia</taxon>
        <taxon>Cytophagales</taxon>
        <taxon>Roseivirgaceae</taxon>
        <taxon>Roseivirga</taxon>
    </lineage>
</organism>
<evidence type="ECO:0000313" key="6">
    <source>
        <dbReference type="EMBL" id="OEK04119.1"/>
    </source>
</evidence>
<keyword evidence="7" id="KW-1185">Reference proteome</keyword>
<dbReference type="RefSeq" id="WP_069835624.1">
    <property type="nucleotide sequence ID" value="NZ_MDGQ01000005.1"/>
</dbReference>
<evidence type="ECO:0000256" key="1">
    <source>
        <dbReference type="ARBA" id="ARBA00004196"/>
    </source>
</evidence>
<dbReference type="PANTHER" id="PTHR32347">
    <property type="entry name" value="EFFLUX SYSTEM COMPONENT YKNX-RELATED"/>
    <property type="match status" value="1"/>
</dbReference>
<proteinExistence type="predicted"/>
<dbReference type="InterPro" id="IPR058636">
    <property type="entry name" value="Beta-barrel_YknX"/>
</dbReference>
<dbReference type="EMBL" id="MDGQ01000005">
    <property type="protein sequence ID" value="OEK04119.1"/>
    <property type="molecule type" value="Genomic_DNA"/>
</dbReference>
<keyword evidence="4" id="KW-0812">Transmembrane</keyword>
<feature type="coiled-coil region" evidence="3">
    <location>
        <begin position="162"/>
        <end position="214"/>
    </location>
</feature>
<dbReference type="OrthoDB" id="1522431at2"/>
<evidence type="ECO:0000313" key="7">
    <source>
        <dbReference type="Proteomes" id="UP000095552"/>
    </source>
</evidence>
<dbReference type="Gene3D" id="2.40.420.20">
    <property type="match status" value="1"/>
</dbReference>
<keyword evidence="4" id="KW-1133">Transmembrane helix</keyword>
<name>A0A1E5SYB8_9BACT</name>
<evidence type="ECO:0000256" key="3">
    <source>
        <dbReference type="SAM" id="Coils"/>
    </source>
</evidence>
<comment type="caution">
    <text evidence="6">The sequence shown here is derived from an EMBL/GenBank/DDBJ whole genome shotgun (WGS) entry which is preliminary data.</text>
</comment>
<evidence type="ECO:0000256" key="2">
    <source>
        <dbReference type="ARBA" id="ARBA00023054"/>
    </source>
</evidence>
<evidence type="ECO:0000259" key="5">
    <source>
        <dbReference type="Pfam" id="PF25990"/>
    </source>
</evidence>
<keyword evidence="4" id="KW-0472">Membrane</keyword>